<accession>A0A9Q1GZM6</accession>
<keyword evidence="2" id="KW-1185">Reference proteome</keyword>
<comment type="caution">
    <text evidence="1">The sequence shown here is derived from an EMBL/GenBank/DDBJ whole genome shotgun (WGS) entry which is preliminary data.</text>
</comment>
<protein>
    <recommendedName>
        <fullName evidence="3">Tetratricopeptide repeat protein</fullName>
    </recommendedName>
</protein>
<evidence type="ECO:0008006" key="3">
    <source>
        <dbReference type="Google" id="ProtNLM"/>
    </source>
</evidence>
<proteinExistence type="predicted"/>
<dbReference type="SUPFAM" id="SSF48452">
    <property type="entry name" value="TPR-like"/>
    <property type="match status" value="1"/>
</dbReference>
<name>A0A9Q1GZM6_9CARY</name>
<dbReference type="PANTHER" id="PTHR46512:SF9">
    <property type="entry name" value="PEPTIDYLPROLYL ISOMERASE"/>
    <property type="match status" value="1"/>
</dbReference>
<evidence type="ECO:0000313" key="1">
    <source>
        <dbReference type="EMBL" id="KAJ8428064.1"/>
    </source>
</evidence>
<dbReference type="EMBL" id="JAKOGI010001057">
    <property type="protein sequence ID" value="KAJ8428064.1"/>
    <property type="molecule type" value="Genomic_DNA"/>
</dbReference>
<sequence length="179" mass="20222">MKSKNSKTSTTSAKYPATLPSALVAYLLRLSAHEEARNHCESAFKFDFSNVKARFRRAQACLHLGKVEKVYEDFLLALKFDPSNDEVKLELLKVKQMCTPTCVNRPMGHKETGVDCAIELPSSLAGAKFFDPLNLGNSSQLECSSQMSPSNGKEAEVSPWFRVRFRDIQEEKRFGFHRK</sequence>
<dbReference type="OrthoDB" id="567237at2759"/>
<dbReference type="PANTHER" id="PTHR46512">
    <property type="entry name" value="PEPTIDYLPROLYL ISOMERASE"/>
    <property type="match status" value="1"/>
</dbReference>
<dbReference type="InterPro" id="IPR011990">
    <property type="entry name" value="TPR-like_helical_dom_sf"/>
</dbReference>
<dbReference type="Gene3D" id="1.25.40.10">
    <property type="entry name" value="Tetratricopeptide repeat domain"/>
    <property type="match status" value="1"/>
</dbReference>
<dbReference type="InterPro" id="IPR050754">
    <property type="entry name" value="FKBP4/5/8-like"/>
</dbReference>
<reference evidence="1" key="1">
    <citation type="submission" date="2022-04" db="EMBL/GenBank/DDBJ databases">
        <title>Carnegiea gigantea Genome sequencing and assembly v2.</title>
        <authorList>
            <person name="Copetti D."/>
            <person name="Sanderson M.J."/>
            <person name="Burquez A."/>
            <person name="Wojciechowski M.F."/>
        </authorList>
    </citation>
    <scope>NUCLEOTIDE SEQUENCE</scope>
    <source>
        <strain evidence="1">SGP5-SGP5p</strain>
        <tissue evidence="1">Aerial part</tissue>
    </source>
</reference>
<dbReference type="Proteomes" id="UP001153076">
    <property type="component" value="Unassembled WGS sequence"/>
</dbReference>
<organism evidence="1 2">
    <name type="scientific">Carnegiea gigantea</name>
    <dbReference type="NCBI Taxonomy" id="171969"/>
    <lineage>
        <taxon>Eukaryota</taxon>
        <taxon>Viridiplantae</taxon>
        <taxon>Streptophyta</taxon>
        <taxon>Embryophyta</taxon>
        <taxon>Tracheophyta</taxon>
        <taxon>Spermatophyta</taxon>
        <taxon>Magnoliopsida</taxon>
        <taxon>eudicotyledons</taxon>
        <taxon>Gunneridae</taxon>
        <taxon>Pentapetalae</taxon>
        <taxon>Caryophyllales</taxon>
        <taxon>Cactineae</taxon>
        <taxon>Cactaceae</taxon>
        <taxon>Cactoideae</taxon>
        <taxon>Echinocereeae</taxon>
        <taxon>Carnegiea</taxon>
    </lineage>
</organism>
<gene>
    <name evidence="1" type="ORF">Cgig2_023458</name>
</gene>
<evidence type="ECO:0000313" key="2">
    <source>
        <dbReference type="Proteomes" id="UP001153076"/>
    </source>
</evidence>
<dbReference type="AlphaFoldDB" id="A0A9Q1GZM6"/>